<proteinExistence type="predicted"/>
<sequence>MVFFLKGSTIMDEFSGINAFFNMIYHHDRAFSRALLDYQSFNDYRQWLRNHHIEIRELDMIDEYSFSMIRPGMTIKDISMLTHTNLQEGLQRVRSFFKDKIFLFLIPGINKEIKDYSFTGVDYIFTISKPFKQEDLSFLDPFPGLLEALFYADEWPGGLIFNSQHAAFYPLHSISQAKALQKRIDEKTMFNKEGHSSFIYHLSDLHLGPKKKLKAVSNLLDSLDECDQYAQSSHQKQVFITGDLMNSPNTKNMYQANGFMTMIRKRYKADITFVLGNHDMIVKGLSIGGRQRTKVIAYLLGEKIKVIEKDKIVLVKIDSNAGGNLARGMITRRQLDQIDSELAGIENLEDYTIVVLLHHHVFKVSKSDFLKIQWREKSIFGTILDKSKALVDAEMFATWLQQRHIKYVLHGHKHVPYFMNKKGTYYISAGSATGGLKESESHYYSYNVLRYDYMDKKMKTCLIFYDDKKKAERQRVEVYLMEEDE</sequence>
<evidence type="ECO:0000313" key="7">
    <source>
        <dbReference type="Proteomes" id="UP001197492"/>
    </source>
</evidence>
<organism evidence="4 6">
    <name type="scientific">Catenibacterium mitsuokai</name>
    <dbReference type="NCBI Taxonomy" id="100886"/>
    <lineage>
        <taxon>Bacteria</taxon>
        <taxon>Bacillati</taxon>
        <taxon>Bacillota</taxon>
        <taxon>Erysipelotrichia</taxon>
        <taxon>Erysipelotrichales</taxon>
        <taxon>Coprobacillaceae</taxon>
        <taxon>Catenibacterium</taxon>
    </lineage>
</organism>
<accession>A0AAW4MP32</accession>
<dbReference type="AlphaFoldDB" id="A0AAW4MP32"/>
<dbReference type="InterPro" id="IPR004843">
    <property type="entry name" value="Calcineurin-like_PHP"/>
</dbReference>
<evidence type="ECO:0000256" key="1">
    <source>
        <dbReference type="ARBA" id="ARBA00022723"/>
    </source>
</evidence>
<dbReference type="GO" id="GO:0046872">
    <property type="term" value="F:metal ion binding"/>
    <property type="evidence" value="ECO:0007669"/>
    <property type="project" value="UniProtKB-KW"/>
</dbReference>
<evidence type="ECO:0000259" key="3">
    <source>
        <dbReference type="Pfam" id="PF00149"/>
    </source>
</evidence>
<evidence type="ECO:0000313" key="4">
    <source>
        <dbReference type="EMBL" id="MBV3381815.1"/>
    </source>
</evidence>
<keyword evidence="7" id="KW-1185">Reference proteome</keyword>
<dbReference type="PANTHER" id="PTHR42988">
    <property type="entry name" value="PHOSPHOHYDROLASE"/>
    <property type="match status" value="1"/>
</dbReference>
<keyword evidence="2" id="KW-0378">Hydrolase</keyword>
<dbReference type="EMBL" id="JAHOEL010000003">
    <property type="protein sequence ID" value="MBV3391839.1"/>
    <property type="molecule type" value="Genomic_DNA"/>
</dbReference>
<dbReference type="Proteomes" id="UP001197492">
    <property type="component" value="Unassembled WGS sequence"/>
</dbReference>
<dbReference type="PANTHER" id="PTHR42988:SF2">
    <property type="entry name" value="CYCLIC NUCLEOTIDE PHOSPHODIESTERASE CBUA0032-RELATED"/>
    <property type="match status" value="1"/>
</dbReference>
<dbReference type="EMBL" id="JAHOEF010000003">
    <property type="protein sequence ID" value="MBV3381815.1"/>
    <property type="molecule type" value="Genomic_DNA"/>
</dbReference>
<feature type="domain" description="Calcineurin-like phosphoesterase" evidence="3">
    <location>
        <begin position="199"/>
        <end position="416"/>
    </location>
</feature>
<dbReference type="Proteomes" id="UP001196408">
    <property type="component" value="Unassembled WGS sequence"/>
</dbReference>
<dbReference type="Pfam" id="PF00149">
    <property type="entry name" value="Metallophos"/>
    <property type="match status" value="1"/>
</dbReference>
<comment type="caution">
    <text evidence="4">The sequence shown here is derived from an EMBL/GenBank/DDBJ whole genome shotgun (WGS) entry which is preliminary data.</text>
</comment>
<evidence type="ECO:0000313" key="6">
    <source>
        <dbReference type="Proteomes" id="UP001196408"/>
    </source>
</evidence>
<evidence type="ECO:0000313" key="5">
    <source>
        <dbReference type="EMBL" id="MBV3391839.1"/>
    </source>
</evidence>
<protein>
    <submittedName>
        <fullName evidence="4">Metallophosphoesterase</fullName>
    </submittedName>
</protein>
<keyword evidence="1" id="KW-0479">Metal-binding</keyword>
<evidence type="ECO:0000256" key="2">
    <source>
        <dbReference type="ARBA" id="ARBA00022801"/>
    </source>
</evidence>
<dbReference type="GO" id="GO:0016787">
    <property type="term" value="F:hydrolase activity"/>
    <property type="evidence" value="ECO:0007669"/>
    <property type="project" value="UniProtKB-KW"/>
</dbReference>
<dbReference type="InterPro" id="IPR050884">
    <property type="entry name" value="CNP_phosphodiesterase-III"/>
</dbReference>
<reference evidence="4 7" key="1">
    <citation type="submission" date="2021-06" db="EMBL/GenBank/DDBJ databases">
        <title>Collection of gut derived symbiotic bacterial strains cultured from healthy donors.</title>
        <authorList>
            <person name="Lin H."/>
            <person name="Littmann E."/>
            <person name="Pamer E.G."/>
        </authorList>
    </citation>
    <scope>NUCLEOTIDE SEQUENCE</scope>
    <source>
        <strain evidence="5 7">MSK.21.70</strain>
        <strain evidence="4">MSK.21.82</strain>
    </source>
</reference>
<gene>
    <name evidence="4" type="ORF">KSV97_00940</name>
    <name evidence="5" type="ORF">KSW06_00950</name>
</gene>
<name>A0AAW4MP32_9FIRM</name>